<sequence>MKNLYSYIRSVDATLNVLLLISLVSIVLTDTLFNNLPELFDGGSGLLNAYYNFSIGMVVSYIFYFVVVHIKELKDKDNIDAYVAGKSKSVVHDYESVMRAIQNKLNITNDELYPSKSDVERLFAQMDPSSDAPMVSRTSRSYVNWLQFMDSYRFRSQKVISKIFEKMPFLDSEHVKLLSAVDDCSHFMVIENTSRTSTSNQDLSAWASTFYDYSIACKHLDLYNQRFESRPNKPV</sequence>
<keyword evidence="1" id="KW-0472">Membrane</keyword>
<keyword evidence="1" id="KW-1133">Transmembrane helix</keyword>
<gene>
    <name evidence="2" type="ORF">AFI02nite_10640</name>
</gene>
<dbReference type="Proteomes" id="UP000321787">
    <property type="component" value="Unassembled WGS sequence"/>
</dbReference>
<evidence type="ECO:0000313" key="2">
    <source>
        <dbReference type="EMBL" id="GEK13028.1"/>
    </source>
</evidence>
<evidence type="ECO:0000313" key="3">
    <source>
        <dbReference type="Proteomes" id="UP000321787"/>
    </source>
</evidence>
<accession>A0A510UEI7</accession>
<comment type="caution">
    <text evidence="2">The sequence shown here is derived from an EMBL/GenBank/DDBJ whole genome shotgun (WGS) entry which is preliminary data.</text>
</comment>
<organism evidence="2 3">
    <name type="scientific">Aliivibrio fischeri</name>
    <name type="common">Vibrio fischeri</name>
    <dbReference type="NCBI Taxonomy" id="668"/>
    <lineage>
        <taxon>Bacteria</taxon>
        <taxon>Pseudomonadati</taxon>
        <taxon>Pseudomonadota</taxon>
        <taxon>Gammaproteobacteria</taxon>
        <taxon>Vibrionales</taxon>
        <taxon>Vibrionaceae</taxon>
        <taxon>Aliivibrio</taxon>
    </lineage>
</organism>
<keyword evidence="1" id="KW-0812">Transmembrane</keyword>
<protein>
    <submittedName>
        <fullName evidence="2">Uncharacterized protein</fullName>
    </submittedName>
</protein>
<reference evidence="2 3" key="1">
    <citation type="submission" date="2019-07" db="EMBL/GenBank/DDBJ databases">
        <title>Whole genome shotgun sequence of Aliivibrio fischeri NBRC 101058.</title>
        <authorList>
            <person name="Hosoyama A."/>
            <person name="Uohara A."/>
            <person name="Ohji S."/>
            <person name="Ichikawa N."/>
        </authorList>
    </citation>
    <scope>NUCLEOTIDE SEQUENCE [LARGE SCALE GENOMIC DNA]</scope>
    <source>
        <strain evidence="2 3">NBRC 101058</strain>
    </source>
</reference>
<feature type="transmembrane region" description="Helical" evidence="1">
    <location>
        <begin position="7"/>
        <end position="29"/>
    </location>
</feature>
<feature type="transmembrane region" description="Helical" evidence="1">
    <location>
        <begin position="49"/>
        <end position="68"/>
    </location>
</feature>
<name>A0A510UEI7_ALIFS</name>
<evidence type="ECO:0000256" key="1">
    <source>
        <dbReference type="SAM" id="Phobius"/>
    </source>
</evidence>
<dbReference type="AlphaFoldDB" id="A0A510UEI7"/>
<dbReference type="EMBL" id="BJTZ01000004">
    <property type="protein sequence ID" value="GEK13028.1"/>
    <property type="molecule type" value="Genomic_DNA"/>
</dbReference>
<proteinExistence type="predicted"/>